<dbReference type="InterPro" id="IPR029057">
    <property type="entry name" value="PRTase-like"/>
</dbReference>
<dbReference type="CDD" id="cd06223">
    <property type="entry name" value="PRTases_typeI"/>
    <property type="match status" value="1"/>
</dbReference>
<evidence type="ECO:0000313" key="3">
    <source>
        <dbReference type="EMBL" id="PWF23851.1"/>
    </source>
</evidence>
<dbReference type="RefSeq" id="WP_109061129.1">
    <property type="nucleotide sequence ID" value="NZ_QETA01000002.1"/>
</dbReference>
<sequence length="231" mass="25441">MAYFRDLYLRLRDACPGDCPLCGLSARGGMPCAPCWRDVRRQTPARQRSAQEGLVADLRLDSLCVALDYAAPFDALMLQFKGRRRLGLAGLMAMALVRAHRARRGMGDCDGGVIVVPVPSSRASLRRRGFNPAGEVARHFAWRQGWPLWLGGLVRTREHSQQHFADRRSRLHNTQALYRADVQVHDRVIMLIDDVVTTGSTLSSAAQALYQAGAAEVHGLAVARTPMAALP</sequence>
<name>A0A2V1K131_9BURK</name>
<evidence type="ECO:0000259" key="2">
    <source>
        <dbReference type="Pfam" id="PF00156"/>
    </source>
</evidence>
<dbReference type="SUPFAM" id="SSF53271">
    <property type="entry name" value="PRTase-like"/>
    <property type="match status" value="1"/>
</dbReference>
<comment type="similarity">
    <text evidence="1">Belongs to the ComF/GntX family.</text>
</comment>
<dbReference type="AlphaFoldDB" id="A0A2V1K131"/>
<dbReference type="PANTHER" id="PTHR47505:SF1">
    <property type="entry name" value="DNA UTILIZATION PROTEIN YHGH"/>
    <property type="match status" value="1"/>
</dbReference>
<dbReference type="PANTHER" id="PTHR47505">
    <property type="entry name" value="DNA UTILIZATION PROTEIN YHGH"/>
    <property type="match status" value="1"/>
</dbReference>
<gene>
    <name evidence="3" type="ORF">DD235_05785</name>
</gene>
<dbReference type="Proteomes" id="UP000245212">
    <property type="component" value="Unassembled WGS sequence"/>
</dbReference>
<proteinExistence type="inferred from homology"/>
<organism evidence="3 4">
    <name type="scientific">Corticimicrobacter populi</name>
    <dbReference type="NCBI Taxonomy" id="2175229"/>
    <lineage>
        <taxon>Bacteria</taxon>
        <taxon>Pseudomonadati</taxon>
        <taxon>Pseudomonadota</taxon>
        <taxon>Betaproteobacteria</taxon>
        <taxon>Burkholderiales</taxon>
        <taxon>Alcaligenaceae</taxon>
        <taxon>Corticimicrobacter</taxon>
    </lineage>
</organism>
<dbReference type="InterPro" id="IPR051910">
    <property type="entry name" value="ComF/GntX_DNA_util-trans"/>
</dbReference>
<feature type="domain" description="Phosphoribosyltransferase" evidence="2">
    <location>
        <begin position="126"/>
        <end position="222"/>
    </location>
</feature>
<reference evidence="4" key="1">
    <citation type="submission" date="2018-05" db="EMBL/GenBank/DDBJ databases">
        <authorList>
            <person name="Li Y."/>
        </authorList>
    </citation>
    <scope>NUCLEOTIDE SEQUENCE [LARGE SCALE GENOMIC DNA]</scope>
    <source>
        <strain evidence="4">3d-2-2</strain>
    </source>
</reference>
<dbReference type="InterPro" id="IPR000836">
    <property type="entry name" value="PRTase_dom"/>
</dbReference>
<accession>A0A2V1K131</accession>
<dbReference type="Gene3D" id="3.40.50.2020">
    <property type="match status" value="1"/>
</dbReference>
<evidence type="ECO:0000256" key="1">
    <source>
        <dbReference type="ARBA" id="ARBA00008007"/>
    </source>
</evidence>
<keyword evidence="4" id="KW-1185">Reference proteome</keyword>
<dbReference type="Pfam" id="PF00156">
    <property type="entry name" value="Pribosyltran"/>
    <property type="match status" value="1"/>
</dbReference>
<comment type="caution">
    <text evidence="3">The sequence shown here is derived from an EMBL/GenBank/DDBJ whole genome shotgun (WGS) entry which is preliminary data.</text>
</comment>
<dbReference type="EMBL" id="QETA01000002">
    <property type="protein sequence ID" value="PWF23851.1"/>
    <property type="molecule type" value="Genomic_DNA"/>
</dbReference>
<protein>
    <submittedName>
        <fullName evidence="3">ComF family protein</fullName>
    </submittedName>
</protein>
<evidence type="ECO:0000313" key="4">
    <source>
        <dbReference type="Proteomes" id="UP000245212"/>
    </source>
</evidence>